<evidence type="ECO:0000313" key="2">
    <source>
        <dbReference type="Proteomes" id="UP000299102"/>
    </source>
</evidence>
<dbReference type="SUPFAM" id="SSF56219">
    <property type="entry name" value="DNase I-like"/>
    <property type="match status" value="1"/>
</dbReference>
<dbReference type="AlphaFoldDB" id="A0A4C1WKN2"/>
<keyword evidence="1" id="KW-0808">Transferase</keyword>
<keyword evidence="1" id="KW-0548">Nucleotidyltransferase</keyword>
<dbReference type="OrthoDB" id="410155at2759"/>
<proteinExistence type="predicted"/>
<sequence>MTKPFHMDVTERAIIRKSVQPIRAVGRAYRGGKTKKKAEKGVIPLLPPPPRTRNSPTLRRTYPVTVIRAMRPKTVPIQGSIPDCDCSRPTPGSRFCSSDNYTFFDDHTPTILADDLNAKHTAWGSRVVLPARHQLLQDAANYGYEVLGPDTPSHVPTDPRFRANVLNSVVCHRLPFPIYVEDLFDMDTQHLPILITLDTIAHLTPARPQTHRTNWSAYQRALEELHVGKSFSSPEEVDLAALHLNHEIQTAYGAATIHLPAPTCRRWDLPPCLQRALQHKRNLQRLWARMRRVI</sequence>
<name>A0A4C1WKN2_EUMVA</name>
<keyword evidence="1" id="KW-0695">RNA-directed DNA polymerase</keyword>
<protein>
    <submittedName>
        <fullName evidence="1">Probable RNA-directed DNA polymerase from transposon BS</fullName>
    </submittedName>
</protein>
<accession>A0A4C1WKN2</accession>
<dbReference type="InterPro" id="IPR036691">
    <property type="entry name" value="Endo/exonu/phosph_ase_sf"/>
</dbReference>
<evidence type="ECO:0000313" key="1">
    <source>
        <dbReference type="EMBL" id="GBP51811.1"/>
    </source>
</evidence>
<dbReference type="GO" id="GO:0003964">
    <property type="term" value="F:RNA-directed DNA polymerase activity"/>
    <property type="evidence" value="ECO:0007669"/>
    <property type="project" value="UniProtKB-KW"/>
</dbReference>
<dbReference type="Proteomes" id="UP000299102">
    <property type="component" value="Unassembled WGS sequence"/>
</dbReference>
<gene>
    <name evidence="1" type="primary">RTase</name>
    <name evidence="1" type="ORF">EVAR_96879_1</name>
</gene>
<keyword evidence="2" id="KW-1185">Reference proteome</keyword>
<reference evidence="1 2" key="1">
    <citation type="journal article" date="2019" name="Commun. Biol.">
        <title>The bagworm genome reveals a unique fibroin gene that provides high tensile strength.</title>
        <authorList>
            <person name="Kono N."/>
            <person name="Nakamura H."/>
            <person name="Ohtoshi R."/>
            <person name="Tomita M."/>
            <person name="Numata K."/>
            <person name="Arakawa K."/>
        </authorList>
    </citation>
    <scope>NUCLEOTIDE SEQUENCE [LARGE SCALE GENOMIC DNA]</scope>
</reference>
<dbReference type="EMBL" id="BGZK01000589">
    <property type="protein sequence ID" value="GBP51811.1"/>
    <property type="molecule type" value="Genomic_DNA"/>
</dbReference>
<comment type="caution">
    <text evidence="1">The sequence shown here is derived from an EMBL/GenBank/DDBJ whole genome shotgun (WGS) entry which is preliminary data.</text>
</comment>
<organism evidence="1 2">
    <name type="scientific">Eumeta variegata</name>
    <name type="common">Bagworm moth</name>
    <name type="synonym">Eumeta japonica</name>
    <dbReference type="NCBI Taxonomy" id="151549"/>
    <lineage>
        <taxon>Eukaryota</taxon>
        <taxon>Metazoa</taxon>
        <taxon>Ecdysozoa</taxon>
        <taxon>Arthropoda</taxon>
        <taxon>Hexapoda</taxon>
        <taxon>Insecta</taxon>
        <taxon>Pterygota</taxon>
        <taxon>Neoptera</taxon>
        <taxon>Endopterygota</taxon>
        <taxon>Lepidoptera</taxon>
        <taxon>Glossata</taxon>
        <taxon>Ditrysia</taxon>
        <taxon>Tineoidea</taxon>
        <taxon>Psychidae</taxon>
        <taxon>Oiketicinae</taxon>
        <taxon>Eumeta</taxon>
    </lineage>
</organism>